<organism evidence="2 3">
    <name type="scientific">Acer negundo</name>
    <name type="common">Box elder</name>
    <dbReference type="NCBI Taxonomy" id="4023"/>
    <lineage>
        <taxon>Eukaryota</taxon>
        <taxon>Viridiplantae</taxon>
        <taxon>Streptophyta</taxon>
        <taxon>Embryophyta</taxon>
        <taxon>Tracheophyta</taxon>
        <taxon>Spermatophyta</taxon>
        <taxon>Magnoliopsida</taxon>
        <taxon>eudicotyledons</taxon>
        <taxon>Gunneridae</taxon>
        <taxon>Pentapetalae</taxon>
        <taxon>rosids</taxon>
        <taxon>malvids</taxon>
        <taxon>Sapindales</taxon>
        <taxon>Sapindaceae</taxon>
        <taxon>Hippocastanoideae</taxon>
        <taxon>Acereae</taxon>
        <taxon>Acer</taxon>
    </lineage>
</organism>
<reference evidence="2" key="2">
    <citation type="submission" date="2023-02" db="EMBL/GenBank/DDBJ databases">
        <authorList>
            <person name="Swenson N.G."/>
            <person name="Wegrzyn J.L."/>
            <person name="Mcevoy S.L."/>
        </authorList>
    </citation>
    <scope>NUCLEOTIDE SEQUENCE</scope>
    <source>
        <strain evidence="2">91603</strain>
        <tissue evidence="2">Leaf</tissue>
    </source>
</reference>
<protein>
    <recommendedName>
        <fullName evidence="1">KIB1-4 beta-propeller domain-containing protein</fullName>
    </recommendedName>
</protein>
<dbReference type="InterPro" id="IPR005174">
    <property type="entry name" value="KIB1-4_b-propeller"/>
</dbReference>
<evidence type="ECO:0000313" key="2">
    <source>
        <dbReference type="EMBL" id="KAI9178593.1"/>
    </source>
</evidence>
<reference evidence="2" key="1">
    <citation type="journal article" date="2022" name="Plant J.">
        <title>Strategies of tolerance reflected in two North American maple genomes.</title>
        <authorList>
            <person name="McEvoy S.L."/>
            <person name="Sezen U.U."/>
            <person name="Trouern-Trend A."/>
            <person name="McMahon S.M."/>
            <person name="Schaberg P.G."/>
            <person name="Yang J."/>
            <person name="Wegrzyn J.L."/>
            <person name="Swenson N.G."/>
        </authorList>
    </citation>
    <scope>NUCLEOTIDE SEQUENCE</scope>
    <source>
        <strain evidence="2">91603</strain>
    </source>
</reference>
<dbReference type="PANTHER" id="PTHR33127:SF69">
    <property type="entry name" value="OS09G0340800 PROTEIN"/>
    <property type="match status" value="1"/>
</dbReference>
<accession>A0AAD5IXM8</accession>
<dbReference type="Pfam" id="PF03478">
    <property type="entry name" value="Beta-prop_KIB1-4"/>
    <property type="match status" value="1"/>
</dbReference>
<sequence>MAPKLKKKTSNNGEKATELWPDLPLQLIKMISWQSTLVQNIGDGGVTKSWRSLSKQCNRTSKPQIWLQLHDDHGNNVHDTNFKMNIKFHRGEWIWYPRRPWPEPWEYYEGFSDGAIVAKGVWSRKLAEGESSPTVYYRICYPYGCESFYSLPPWDPMVPFRHPVVSSCSDKSVMMVLTGITHPAFAFCRLRGRGYREIYAWTKQDCTIPDPHCSSEKQNFMRFTNAIGYQGKFFALSLQGTLAVIEPDVDSSHLKITALGPKRAVPCVQSRYFKEYLVESNGKILLILLVSRKSANIVDDVEVFQLDNGKLLWIKMERIGDRTLFLGTNCCISICASKMGSKSDCVYFSNNNSVEDWWVYDFQDAGSISSCSSDGILPQICRVLDPNPTNRRRRRNRNRLASRVFS</sequence>
<dbReference type="AlphaFoldDB" id="A0AAD5IXM8"/>
<dbReference type="PANTHER" id="PTHR33127">
    <property type="entry name" value="TRANSMEMBRANE PROTEIN"/>
    <property type="match status" value="1"/>
</dbReference>
<evidence type="ECO:0000259" key="1">
    <source>
        <dbReference type="Pfam" id="PF03478"/>
    </source>
</evidence>
<evidence type="ECO:0000313" key="3">
    <source>
        <dbReference type="Proteomes" id="UP001064489"/>
    </source>
</evidence>
<keyword evidence="3" id="KW-1185">Reference proteome</keyword>
<name>A0AAD5IXM8_ACENE</name>
<proteinExistence type="predicted"/>
<feature type="domain" description="KIB1-4 beta-propeller" evidence="1">
    <location>
        <begin position="159"/>
        <end position="361"/>
    </location>
</feature>
<dbReference type="EMBL" id="JAJSOW010000102">
    <property type="protein sequence ID" value="KAI9178593.1"/>
    <property type="molecule type" value="Genomic_DNA"/>
</dbReference>
<comment type="caution">
    <text evidence="2">The sequence shown here is derived from an EMBL/GenBank/DDBJ whole genome shotgun (WGS) entry which is preliminary data.</text>
</comment>
<gene>
    <name evidence="2" type="ORF">LWI28_028294</name>
</gene>
<dbReference type="Proteomes" id="UP001064489">
    <property type="component" value="Chromosome 5"/>
</dbReference>